<keyword evidence="2" id="KW-1185">Reference proteome</keyword>
<dbReference type="OrthoDB" id="163452at2"/>
<comment type="caution">
    <text evidence="1">The sequence shown here is derived from an EMBL/GenBank/DDBJ whole genome shotgun (WGS) entry which is preliminary data.</text>
</comment>
<protein>
    <submittedName>
        <fullName evidence="1">Uncharacterized protein</fullName>
    </submittedName>
</protein>
<organism evidence="1 2">
    <name type="scientific">Dictyobacter alpinus</name>
    <dbReference type="NCBI Taxonomy" id="2014873"/>
    <lineage>
        <taxon>Bacteria</taxon>
        <taxon>Bacillati</taxon>
        <taxon>Chloroflexota</taxon>
        <taxon>Ktedonobacteria</taxon>
        <taxon>Ktedonobacterales</taxon>
        <taxon>Dictyobacteraceae</taxon>
        <taxon>Dictyobacter</taxon>
    </lineage>
</organism>
<sequence length="70" mass="8179">MNTQPLEMINHTHSAETETDKLVSNGFSQDEIISLFWLRQWYQHGGSDRVEVLRHLEFLKLLVVNGKVEL</sequence>
<gene>
    <name evidence="1" type="ORF">KDA_26680</name>
</gene>
<name>A0A402B749_9CHLR</name>
<reference evidence="2" key="1">
    <citation type="submission" date="2018-12" db="EMBL/GenBank/DDBJ databases">
        <title>Tengunoibacter tsumagoiensis gen. nov., sp. nov., Dictyobacter kobayashii sp. nov., D. alpinus sp. nov., and D. joshuensis sp. nov. and description of Dictyobacteraceae fam. nov. within the order Ktedonobacterales isolated from Tengu-no-mugimeshi.</title>
        <authorList>
            <person name="Wang C.M."/>
            <person name="Zheng Y."/>
            <person name="Sakai Y."/>
            <person name="Toyoda A."/>
            <person name="Minakuchi Y."/>
            <person name="Abe K."/>
            <person name="Yokota A."/>
            <person name="Yabe S."/>
        </authorList>
    </citation>
    <scope>NUCLEOTIDE SEQUENCE [LARGE SCALE GENOMIC DNA]</scope>
    <source>
        <strain evidence="2">Uno16</strain>
    </source>
</reference>
<evidence type="ECO:0000313" key="1">
    <source>
        <dbReference type="EMBL" id="GCE27184.1"/>
    </source>
</evidence>
<proteinExistence type="predicted"/>
<dbReference type="EMBL" id="BIFT01000001">
    <property type="protein sequence ID" value="GCE27184.1"/>
    <property type="molecule type" value="Genomic_DNA"/>
</dbReference>
<dbReference type="AlphaFoldDB" id="A0A402B749"/>
<accession>A0A402B749</accession>
<dbReference type="Proteomes" id="UP000287171">
    <property type="component" value="Unassembled WGS sequence"/>
</dbReference>
<evidence type="ECO:0000313" key="2">
    <source>
        <dbReference type="Proteomes" id="UP000287171"/>
    </source>
</evidence>
<dbReference type="RefSeq" id="WP_126627559.1">
    <property type="nucleotide sequence ID" value="NZ_BIFT01000001.1"/>
</dbReference>